<feature type="transmembrane region" description="Helical" evidence="1">
    <location>
        <begin position="71"/>
        <end position="90"/>
    </location>
</feature>
<sequence>MEVFIFNGRTHAAVGIAIGLLLIEKLKISIDTMVLIYLIGLYIGTLLPDADHKHAPMGKFIPLWLFLKHRTLTHSIFMFLFPVFLLRIFGNQISETLYFSKGMFLGIACHIGMDLLNPTGCPLLYPLMKQKFNILRIKTGSKLDDAIFLTSMICITYIIYQNFFI</sequence>
<dbReference type="InterPro" id="IPR007404">
    <property type="entry name" value="YdjM-like"/>
</dbReference>
<evidence type="ECO:0000313" key="2">
    <source>
        <dbReference type="EMBL" id="PAB61284.1"/>
    </source>
</evidence>
<dbReference type="PANTHER" id="PTHR35531:SF1">
    <property type="entry name" value="INNER MEMBRANE PROTEIN YBCI-RELATED"/>
    <property type="match status" value="1"/>
</dbReference>
<comment type="caution">
    <text evidence="2">The sequence shown here is derived from an EMBL/GenBank/DDBJ whole genome shotgun (WGS) entry which is preliminary data.</text>
</comment>
<evidence type="ECO:0008006" key="4">
    <source>
        <dbReference type="Google" id="ProtNLM"/>
    </source>
</evidence>
<accession>A0A267MNW1</accession>
<feature type="transmembrane region" description="Helical" evidence="1">
    <location>
        <begin position="102"/>
        <end position="125"/>
    </location>
</feature>
<feature type="transmembrane region" description="Helical" evidence="1">
    <location>
        <begin position="146"/>
        <end position="164"/>
    </location>
</feature>
<dbReference type="Proteomes" id="UP000216024">
    <property type="component" value="Unassembled WGS sequence"/>
</dbReference>
<reference evidence="2 3" key="1">
    <citation type="submission" date="2017-06" db="EMBL/GenBank/DDBJ databases">
        <title>Draft genome sequence of anaerobic fermentative bacterium Anaeromicrobium sediminis DY2726D isolated from West Pacific Ocean sediments.</title>
        <authorList>
            <person name="Zeng X."/>
        </authorList>
    </citation>
    <scope>NUCLEOTIDE SEQUENCE [LARGE SCALE GENOMIC DNA]</scope>
    <source>
        <strain evidence="2 3">DY2726D</strain>
    </source>
</reference>
<dbReference type="OrthoDB" id="5459053at2"/>
<feature type="transmembrane region" description="Helical" evidence="1">
    <location>
        <begin position="28"/>
        <end position="50"/>
    </location>
</feature>
<dbReference type="AlphaFoldDB" id="A0A267MNW1"/>
<keyword evidence="1" id="KW-0812">Transmembrane</keyword>
<organism evidence="2 3">
    <name type="scientific">Anaeromicrobium sediminis</name>
    <dbReference type="NCBI Taxonomy" id="1478221"/>
    <lineage>
        <taxon>Bacteria</taxon>
        <taxon>Bacillati</taxon>
        <taxon>Bacillota</taxon>
        <taxon>Clostridia</taxon>
        <taxon>Peptostreptococcales</taxon>
        <taxon>Thermotaleaceae</taxon>
        <taxon>Anaeromicrobium</taxon>
    </lineage>
</organism>
<keyword evidence="3" id="KW-1185">Reference proteome</keyword>
<evidence type="ECO:0000313" key="3">
    <source>
        <dbReference type="Proteomes" id="UP000216024"/>
    </source>
</evidence>
<dbReference type="PANTHER" id="PTHR35531">
    <property type="entry name" value="INNER MEMBRANE PROTEIN YBCI-RELATED"/>
    <property type="match status" value="1"/>
</dbReference>
<gene>
    <name evidence="2" type="ORF">CCE28_02310</name>
</gene>
<dbReference type="EMBL" id="NIBG01000001">
    <property type="protein sequence ID" value="PAB61284.1"/>
    <property type="molecule type" value="Genomic_DNA"/>
</dbReference>
<protein>
    <recommendedName>
        <fullName evidence="4">Metal-dependent hydrolase</fullName>
    </recommendedName>
</protein>
<keyword evidence="1" id="KW-0472">Membrane</keyword>
<evidence type="ECO:0000256" key="1">
    <source>
        <dbReference type="SAM" id="Phobius"/>
    </source>
</evidence>
<proteinExistence type="predicted"/>
<keyword evidence="1" id="KW-1133">Transmembrane helix</keyword>
<dbReference type="Pfam" id="PF04307">
    <property type="entry name" value="YdjM"/>
    <property type="match status" value="1"/>
</dbReference>
<name>A0A267MNW1_9FIRM</name>